<accession>A0A2P4UK96</accession>
<proteinExistence type="predicted"/>
<dbReference type="RefSeq" id="WP_103564464.1">
    <property type="nucleotide sequence ID" value="NZ_MTBP01000002.1"/>
</dbReference>
<organism evidence="7 8">
    <name type="scientific">Actinomadura rubteroloni</name>
    <dbReference type="NCBI Taxonomy" id="1926885"/>
    <lineage>
        <taxon>Bacteria</taxon>
        <taxon>Bacillati</taxon>
        <taxon>Actinomycetota</taxon>
        <taxon>Actinomycetes</taxon>
        <taxon>Streptosporangiales</taxon>
        <taxon>Thermomonosporaceae</taxon>
        <taxon>Actinomadura</taxon>
    </lineage>
</organism>
<feature type="active site" description="Nucleophile" evidence="4">
    <location>
        <position position="42"/>
    </location>
</feature>
<name>A0A2P4UK96_9ACTN</name>
<dbReference type="GO" id="GO:0016787">
    <property type="term" value="F:hydrolase activity"/>
    <property type="evidence" value="ECO:0007669"/>
    <property type="project" value="UniProtKB-UniRule"/>
</dbReference>
<sequence length="266" mass="27159">MTKALVLGGGGVAGIAWTTGLLAGLAEAGQDWTDADLIVGTSAGSTVGAQLGSGLPLDELYARQADPDAPNHELTPPVAIADVWETVLRLQREFPDPGDLRRAVAEYALKADTVTEEERRAVIEARLPSHAWPDRDLRIVAVEAGAGLPVVFDRTSGVSLVDAVAASCAVPGVWPPVTISGVRYVDGGVRTSANADFAAGCDDVLVIAPLPDPPLEEQLAGLGGNVRLITPDEASLAAVGADPLSPASRAPSARAGRAQGTAAARA</sequence>
<dbReference type="AlphaFoldDB" id="A0A2P4UK96"/>
<dbReference type="Pfam" id="PF01734">
    <property type="entry name" value="Patatin"/>
    <property type="match status" value="1"/>
</dbReference>
<feature type="region of interest" description="Disordered" evidence="5">
    <location>
        <begin position="240"/>
        <end position="266"/>
    </location>
</feature>
<dbReference type="InterPro" id="IPR016035">
    <property type="entry name" value="Acyl_Trfase/lysoPLipase"/>
</dbReference>
<dbReference type="PANTHER" id="PTHR14226:SF57">
    <property type="entry name" value="BLR7027 PROTEIN"/>
    <property type="match status" value="1"/>
</dbReference>
<feature type="active site" description="Proton acceptor" evidence="4">
    <location>
        <position position="186"/>
    </location>
</feature>
<protein>
    <submittedName>
        <fullName evidence="7">Patatin-like phospholipase</fullName>
    </submittedName>
</protein>
<comment type="caution">
    <text evidence="7">The sequence shown here is derived from an EMBL/GenBank/DDBJ whole genome shotgun (WGS) entry which is preliminary data.</text>
</comment>
<feature type="short sequence motif" description="GXSXG" evidence="4">
    <location>
        <begin position="40"/>
        <end position="44"/>
    </location>
</feature>
<feature type="short sequence motif" description="GXGXXG" evidence="4">
    <location>
        <begin position="9"/>
        <end position="14"/>
    </location>
</feature>
<evidence type="ECO:0000256" key="2">
    <source>
        <dbReference type="ARBA" id="ARBA00022963"/>
    </source>
</evidence>
<keyword evidence="2 4" id="KW-0442">Lipid degradation</keyword>
<feature type="short sequence motif" description="DGA/G" evidence="4">
    <location>
        <begin position="186"/>
        <end position="188"/>
    </location>
</feature>
<dbReference type="PANTHER" id="PTHR14226">
    <property type="entry name" value="NEUROPATHY TARGET ESTERASE/SWISS CHEESE D.MELANOGASTER"/>
    <property type="match status" value="1"/>
</dbReference>
<dbReference type="PROSITE" id="PS51635">
    <property type="entry name" value="PNPLA"/>
    <property type="match status" value="1"/>
</dbReference>
<dbReference type="InterPro" id="IPR002641">
    <property type="entry name" value="PNPLA_dom"/>
</dbReference>
<dbReference type="GO" id="GO:0016042">
    <property type="term" value="P:lipid catabolic process"/>
    <property type="evidence" value="ECO:0007669"/>
    <property type="project" value="UniProtKB-UniRule"/>
</dbReference>
<dbReference type="SUPFAM" id="SSF52151">
    <property type="entry name" value="FabD/lysophospholipase-like"/>
    <property type="match status" value="1"/>
</dbReference>
<evidence type="ECO:0000259" key="6">
    <source>
        <dbReference type="PROSITE" id="PS51635"/>
    </source>
</evidence>
<evidence type="ECO:0000313" key="8">
    <source>
        <dbReference type="Proteomes" id="UP000242367"/>
    </source>
</evidence>
<dbReference type="InterPro" id="IPR050301">
    <property type="entry name" value="NTE"/>
</dbReference>
<keyword evidence="1 4" id="KW-0378">Hydrolase</keyword>
<evidence type="ECO:0000313" key="7">
    <source>
        <dbReference type="EMBL" id="POM25484.1"/>
    </source>
</evidence>
<feature type="compositionally biased region" description="Low complexity" evidence="5">
    <location>
        <begin position="241"/>
        <end position="266"/>
    </location>
</feature>
<reference evidence="7 8" key="1">
    <citation type="journal article" date="2017" name="Chemistry">
        <title>Isolation, Biosynthesis and Chemical Modifications of Rubterolones A-F: Rare Tropolone Alkaloids from Actinomadura sp. 5-2.</title>
        <authorList>
            <person name="Guo H."/>
            <person name="Benndorf R."/>
            <person name="Leichnitz D."/>
            <person name="Klassen J.L."/>
            <person name="Vollmers J."/>
            <person name="Gorls H."/>
            <person name="Steinacker M."/>
            <person name="Weigel C."/>
            <person name="Dahse H.M."/>
            <person name="Kaster A.K."/>
            <person name="de Beer Z.W."/>
            <person name="Poulsen M."/>
            <person name="Beemelmanns C."/>
        </authorList>
    </citation>
    <scope>NUCLEOTIDE SEQUENCE [LARGE SCALE GENOMIC DNA]</scope>
    <source>
        <strain evidence="7 8">5-2</strain>
    </source>
</reference>
<dbReference type="EMBL" id="MTBP01000002">
    <property type="protein sequence ID" value="POM25484.1"/>
    <property type="molecule type" value="Genomic_DNA"/>
</dbReference>
<feature type="domain" description="PNPLA" evidence="6">
    <location>
        <begin position="5"/>
        <end position="201"/>
    </location>
</feature>
<dbReference type="Proteomes" id="UP000242367">
    <property type="component" value="Unassembled WGS sequence"/>
</dbReference>
<gene>
    <name evidence="7" type="ORF">BTM25_41320</name>
</gene>
<keyword evidence="8" id="KW-1185">Reference proteome</keyword>
<dbReference type="Gene3D" id="3.40.1090.10">
    <property type="entry name" value="Cytosolic phospholipase A2 catalytic domain"/>
    <property type="match status" value="2"/>
</dbReference>
<evidence type="ECO:0000256" key="4">
    <source>
        <dbReference type="PROSITE-ProRule" id="PRU01161"/>
    </source>
</evidence>
<keyword evidence="3 4" id="KW-0443">Lipid metabolism</keyword>
<evidence type="ECO:0000256" key="3">
    <source>
        <dbReference type="ARBA" id="ARBA00023098"/>
    </source>
</evidence>
<evidence type="ECO:0000256" key="5">
    <source>
        <dbReference type="SAM" id="MobiDB-lite"/>
    </source>
</evidence>
<evidence type="ECO:0000256" key="1">
    <source>
        <dbReference type="ARBA" id="ARBA00022801"/>
    </source>
</evidence>